<evidence type="ECO:0000313" key="2">
    <source>
        <dbReference type="Proteomes" id="UP001217838"/>
    </source>
</evidence>
<evidence type="ECO:0000313" key="1">
    <source>
        <dbReference type="EMBL" id="MDC0673505.1"/>
    </source>
</evidence>
<dbReference type="EMBL" id="JAQNDN010000022">
    <property type="protein sequence ID" value="MDC0673505.1"/>
    <property type="molecule type" value="Genomic_DNA"/>
</dbReference>
<dbReference type="Gene3D" id="3.40.50.300">
    <property type="entry name" value="P-loop containing nucleotide triphosphate hydrolases"/>
    <property type="match status" value="1"/>
</dbReference>
<sequence>MTGRELQRLLETVDVDVQHRLVLQLPEGADLVPALSQGRISPRASADEIVGLLERHGLLEVAVDLFPAVIDTERQRRRARVLAAIRGRCDARPFVLRGLGKLRILLKDVYLEPQLRFQGARQSDELEPVGRTEGKTCAQDSAALATRQTLDAWLLRDDRARLLTVLGEMGAGKSVMLLHQEARSLQRAEEDPSAAIAFLVEAGKLARSASPSAAIAERLGLAESDVSSVLADPETRWVVLLDGADEVRSAVIEEQLEMLTRSSATAIVVTSRPVYRFPAFHGETAALVPWDESDLQRFLDMCASSAGAEVAAMRGLLNRQSLPFLANPLAATMCLLVAREESAMLGNRSRILGVLIERLFEQYARERSTTVVERPLSWAEVAPLVCELAHEFVRGELALTFENVRQLLRRQPRGVHQVHTVEGFLDSELGIFVQVDGGYEFAFRGIAEFLAGLHLLEDDAALVRAANTTWGQEPVRQAIGWIHASDSKRAAELVAGLLRGEEQECVGLQHRHLRRIIVATQVAVDLGEGMPHASLLAEAVARRLCDERSTWVGVRMAEAVRALSRVGGPVFQQLLATAYTLLQGGRRPRAGHFEWLAKNHSLPEYGHWIDVLFEREAQVRMVAIAQLEAVVDQPVVQHVLLTMLFDDGGVEYARVAYCAGHALRAALRDERFAQVREGLKGIVGLGAQIPSSAAALALRPGEAPAEALVLALKDGIPDGPRYVQAVSELAGSDEGRRLLDAHWKGWEEKLHASVQHVRPAALPLTEVPVPSAVARRNLAHALAPGLDRAASAQLGVLLADDEFAHECTHDFTAAPANVVEQLLLRPGRWSLCANAIAELAARIERDPSHGDSLLARVEELSTGSASNADFYSFPGRALEGRVRAGDAAALRAYVAWLPRSTYAEGISDGYDEFPGDICSIPEVKLALLPCIEAALSEIWRSGPAALVFARFPAVWSERPDVWAKVEGLLSRMQIPLGAEQWRELDWLLTCLRGVEIPADTRSRLNTLLAAVMTHHPAGRGDEHFFWHRKIGEVLRFIVARGLVAELAEPLHAMAGIQQPPVCPTLQLHAVCVAWPLLAPAVRIERSTYLASTLGDQHALGEIPTSELRGAIDVATDAWSKACEALVDNRGFRYFPAHSAALRIVLECLPVAARRATLTKWLRQAHSWPLPWISDEWGHNLHRPLDEAWRMLFDAGLDVEEFERLADMRIEYQGP</sequence>
<name>A0ABT5BH74_9BACT</name>
<reference evidence="1 2" key="1">
    <citation type="submission" date="2022-11" db="EMBL/GenBank/DDBJ databases">
        <title>Minimal conservation of predation-associated metabolite biosynthetic gene clusters underscores biosynthetic potential of Myxococcota including descriptions for ten novel species: Archangium lansinium sp. nov., Myxococcus landrumus sp. nov., Nannocystis bai.</title>
        <authorList>
            <person name="Ahearne A."/>
            <person name="Stevens C."/>
            <person name="Dowd S."/>
        </authorList>
    </citation>
    <scope>NUCLEOTIDE SEQUENCE [LARGE SCALE GENOMIC DNA]</scope>
    <source>
        <strain evidence="1 2">NCELM</strain>
    </source>
</reference>
<keyword evidence="2" id="KW-1185">Reference proteome</keyword>
<protein>
    <recommendedName>
        <fullName evidence="3">NACHT domain-containing protein</fullName>
    </recommendedName>
</protein>
<accession>A0ABT5BH74</accession>
<dbReference type="InterPro" id="IPR027417">
    <property type="entry name" value="P-loop_NTPase"/>
</dbReference>
<comment type="caution">
    <text evidence="1">The sequence shown here is derived from an EMBL/GenBank/DDBJ whole genome shotgun (WGS) entry which is preliminary data.</text>
</comment>
<dbReference type="Proteomes" id="UP001217838">
    <property type="component" value="Unassembled WGS sequence"/>
</dbReference>
<dbReference type="RefSeq" id="WP_272006634.1">
    <property type="nucleotide sequence ID" value="NZ_JAQNDN010000022.1"/>
</dbReference>
<gene>
    <name evidence="1" type="ORF">POL58_37515</name>
</gene>
<evidence type="ECO:0008006" key="3">
    <source>
        <dbReference type="Google" id="ProtNLM"/>
    </source>
</evidence>
<proteinExistence type="predicted"/>
<organism evidence="1 2">
    <name type="scientific">Nannocystis radixulma</name>
    <dbReference type="NCBI Taxonomy" id="2995305"/>
    <lineage>
        <taxon>Bacteria</taxon>
        <taxon>Pseudomonadati</taxon>
        <taxon>Myxococcota</taxon>
        <taxon>Polyangia</taxon>
        <taxon>Nannocystales</taxon>
        <taxon>Nannocystaceae</taxon>
        <taxon>Nannocystis</taxon>
    </lineage>
</organism>